<reference evidence="3 4" key="1">
    <citation type="submission" date="2019-06" db="EMBL/GenBank/DDBJ databases">
        <title>Sequencing the genomes of 1000 actinobacteria strains.</title>
        <authorList>
            <person name="Klenk H.-P."/>
        </authorList>
    </citation>
    <scope>NUCLEOTIDE SEQUENCE [LARGE SCALE GENOMIC DNA]</scope>
    <source>
        <strain evidence="3 4">DSM 45511</strain>
    </source>
</reference>
<accession>A0A543FSQ1</accession>
<dbReference type="InterPro" id="IPR003018">
    <property type="entry name" value="GAF"/>
</dbReference>
<comment type="caution">
    <text evidence="3">The sequence shown here is derived from an EMBL/GenBank/DDBJ whole genome shotgun (WGS) entry which is preliminary data.</text>
</comment>
<dbReference type="OrthoDB" id="8026818at2"/>
<name>A0A543FSQ1_9PSEU</name>
<dbReference type="InterPro" id="IPR025736">
    <property type="entry name" value="PucR_C-HTH_dom"/>
</dbReference>
<evidence type="ECO:0000256" key="1">
    <source>
        <dbReference type="SAM" id="MobiDB-lite"/>
    </source>
</evidence>
<dbReference type="RefSeq" id="WP_142103631.1">
    <property type="nucleotide sequence ID" value="NZ_VFPH01000002.1"/>
</dbReference>
<feature type="compositionally biased region" description="Low complexity" evidence="1">
    <location>
        <begin position="300"/>
        <end position="313"/>
    </location>
</feature>
<dbReference type="Pfam" id="PF13556">
    <property type="entry name" value="HTH_30"/>
    <property type="match status" value="1"/>
</dbReference>
<dbReference type="InterPro" id="IPR029016">
    <property type="entry name" value="GAF-like_dom_sf"/>
</dbReference>
<feature type="region of interest" description="Disordered" evidence="1">
    <location>
        <begin position="300"/>
        <end position="334"/>
    </location>
</feature>
<dbReference type="Pfam" id="PF13185">
    <property type="entry name" value="GAF_2"/>
    <property type="match status" value="1"/>
</dbReference>
<proteinExistence type="predicted"/>
<feature type="compositionally biased region" description="Basic and acidic residues" evidence="1">
    <location>
        <begin position="317"/>
        <end position="334"/>
    </location>
</feature>
<dbReference type="SUPFAM" id="SSF55781">
    <property type="entry name" value="GAF domain-like"/>
    <property type="match status" value="1"/>
</dbReference>
<dbReference type="Gene3D" id="1.10.10.2840">
    <property type="entry name" value="PucR C-terminal helix-turn-helix domain"/>
    <property type="match status" value="1"/>
</dbReference>
<evidence type="ECO:0000313" key="4">
    <source>
        <dbReference type="Proteomes" id="UP000319818"/>
    </source>
</evidence>
<dbReference type="Proteomes" id="UP000319818">
    <property type="component" value="Unassembled WGS sequence"/>
</dbReference>
<protein>
    <submittedName>
        <fullName evidence="3">GAF domain-containing protein</fullName>
    </submittedName>
</protein>
<dbReference type="InterPro" id="IPR051448">
    <property type="entry name" value="CdaR-like_regulators"/>
</dbReference>
<organism evidence="3 4">
    <name type="scientific">Pseudonocardia cypriaca</name>
    <dbReference type="NCBI Taxonomy" id="882449"/>
    <lineage>
        <taxon>Bacteria</taxon>
        <taxon>Bacillati</taxon>
        <taxon>Actinomycetota</taxon>
        <taxon>Actinomycetes</taxon>
        <taxon>Pseudonocardiales</taxon>
        <taxon>Pseudonocardiaceae</taxon>
        <taxon>Pseudonocardia</taxon>
    </lineage>
</organism>
<keyword evidence="4" id="KW-1185">Reference proteome</keyword>
<dbReference type="InterPro" id="IPR042070">
    <property type="entry name" value="PucR_C-HTH_sf"/>
</dbReference>
<feature type="domain" description="GAF" evidence="2">
    <location>
        <begin position="84"/>
        <end position="235"/>
    </location>
</feature>
<evidence type="ECO:0000259" key="2">
    <source>
        <dbReference type="SMART" id="SM00065"/>
    </source>
</evidence>
<evidence type="ECO:0000313" key="3">
    <source>
        <dbReference type="EMBL" id="TQM36774.1"/>
    </source>
</evidence>
<gene>
    <name evidence="3" type="ORF">FB388_3960</name>
</gene>
<dbReference type="PANTHER" id="PTHR33744:SF1">
    <property type="entry name" value="DNA-BINDING TRANSCRIPTIONAL ACTIVATOR ADER"/>
    <property type="match status" value="1"/>
</dbReference>
<sequence length="652" mass="69718">MSNDVHSIPVDTVVTLLEAAAADRDADDAEIRDLLAGLDLPADAAARVSDGVRQLRVGSERWRRRGQELSALFSSARELAQLRDVDKLLERLVERAHDLVGTDVTYLSEFDMRTRELRVRTTLGTVAPTFLGLRVPPGMGLASLVVQRRQPCWTSSYSGMTQAPHDAHIDATVAAEGLVSLLGVPLLAGEEVIGVLFAANRVEHSFSPEEISLLSAFADHAAIVLQTARLLARTQDAAEETRRAYGQLARHVEAMERASGVHSDLTTLVLQGGDTTAVAGALGKALRCRVTVLDADLHPTASAAGPTADAPAPVGSGRDREDGPRRDEIRRAVDESRRSGRCVTLGRPGHEVVVAVVAGQTFLGALVLEPGTVEFGPVEHRTAERAAQITALLSLKQEALIEAEQRVRGDLLADLLSGDPRRRAGVAQRAQSRGIRTAELRTLVVLSLPAEHRRLAARAAGRAAGGGLIGEHADQVVALTCESDPAAAATLIHTAVRRAIDHPTLAVAAALGDVPRDVRAQLEAATACARVLPVLGITDSAATTDEFLPYTALFGPGETRVSTFVHNLLGPLLEWDATRGGNLLTTLAVYLDSRLSPVAAGRALHLHKNTVLQRLERITELLGDDWQEPDRLFRISVAVRVARLSATTLRDL</sequence>
<dbReference type="AlphaFoldDB" id="A0A543FSQ1"/>
<dbReference type="Gene3D" id="3.30.450.40">
    <property type="match status" value="1"/>
</dbReference>
<dbReference type="EMBL" id="VFPH01000002">
    <property type="protein sequence ID" value="TQM36774.1"/>
    <property type="molecule type" value="Genomic_DNA"/>
</dbReference>
<dbReference type="SMART" id="SM00065">
    <property type="entry name" value="GAF"/>
    <property type="match status" value="1"/>
</dbReference>
<dbReference type="PANTHER" id="PTHR33744">
    <property type="entry name" value="CARBOHYDRATE DIACID REGULATOR"/>
    <property type="match status" value="1"/>
</dbReference>